<reference evidence="2 3" key="1">
    <citation type="submission" date="2023-07" db="EMBL/GenBank/DDBJ databases">
        <title>Alkalimonas sp., MEB108 novel, alkaliphilic bacterium isolated from Lonar Lake, India.</title>
        <authorList>
            <person name="Joshi A."/>
            <person name="Thite S."/>
        </authorList>
    </citation>
    <scope>NUCLEOTIDE SEQUENCE [LARGE SCALE GENOMIC DNA]</scope>
    <source>
        <strain evidence="2 3">MEB108</strain>
    </source>
</reference>
<evidence type="ECO:0000313" key="3">
    <source>
        <dbReference type="Proteomes" id="UP001336314"/>
    </source>
</evidence>
<dbReference type="EMBL" id="JAUHLI010000017">
    <property type="protein sequence ID" value="MEE2002877.1"/>
    <property type="molecule type" value="Genomic_DNA"/>
</dbReference>
<feature type="chain" id="PRO_5045373128" description="Lipoprotein" evidence="1">
    <location>
        <begin position="25"/>
        <end position="162"/>
    </location>
</feature>
<sequence length="162" mass="17447">MRKLNWLMAVVAVALLGACQQGQAGGERLAPEPLIEPIDPVTNPRAAVKERERQMRDHPDLQKMRADILAMIGKAEADDVQQCRVIGFGHKPCGGPAEYIAYSTKGVNETVLQQKIASYNKAAEAENIRLGRMSDCAIVPEPAVSLVDGQCTLSGANKPQGI</sequence>
<evidence type="ECO:0008006" key="4">
    <source>
        <dbReference type="Google" id="ProtNLM"/>
    </source>
</evidence>
<evidence type="ECO:0000313" key="2">
    <source>
        <dbReference type="EMBL" id="MEE2002877.1"/>
    </source>
</evidence>
<accession>A0ABU7J8T5</accession>
<feature type="signal peptide" evidence="1">
    <location>
        <begin position="1"/>
        <end position="24"/>
    </location>
</feature>
<keyword evidence="3" id="KW-1185">Reference proteome</keyword>
<comment type="caution">
    <text evidence="2">The sequence shown here is derived from an EMBL/GenBank/DDBJ whole genome shotgun (WGS) entry which is preliminary data.</text>
</comment>
<name>A0ABU7J8T5_9GAMM</name>
<gene>
    <name evidence="2" type="ORF">QWY20_15560</name>
</gene>
<proteinExistence type="predicted"/>
<dbReference type="Proteomes" id="UP001336314">
    <property type="component" value="Unassembled WGS sequence"/>
</dbReference>
<organism evidence="2 3">
    <name type="scientific">Alkalimonas cellulosilytica</name>
    <dbReference type="NCBI Taxonomy" id="3058395"/>
    <lineage>
        <taxon>Bacteria</taxon>
        <taxon>Pseudomonadati</taxon>
        <taxon>Pseudomonadota</taxon>
        <taxon>Gammaproteobacteria</taxon>
        <taxon>Alkalimonas</taxon>
    </lineage>
</organism>
<evidence type="ECO:0000256" key="1">
    <source>
        <dbReference type="SAM" id="SignalP"/>
    </source>
</evidence>
<protein>
    <recommendedName>
        <fullName evidence="4">Lipoprotein</fullName>
    </recommendedName>
</protein>
<keyword evidence="1" id="KW-0732">Signal</keyword>
<dbReference type="RefSeq" id="WP_330129921.1">
    <property type="nucleotide sequence ID" value="NZ_JAUHLI010000017.1"/>
</dbReference>
<dbReference type="PROSITE" id="PS51257">
    <property type="entry name" value="PROKAR_LIPOPROTEIN"/>
    <property type="match status" value="1"/>
</dbReference>